<organism evidence="1 2">
    <name type="scientific">Xylaria curta</name>
    <dbReference type="NCBI Taxonomy" id="42375"/>
    <lineage>
        <taxon>Eukaryota</taxon>
        <taxon>Fungi</taxon>
        <taxon>Dikarya</taxon>
        <taxon>Ascomycota</taxon>
        <taxon>Pezizomycotina</taxon>
        <taxon>Sordariomycetes</taxon>
        <taxon>Xylariomycetidae</taxon>
        <taxon>Xylariales</taxon>
        <taxon>Xylariaceae</taxon>
        <taxon>Xylaria</taxon>
    </lineage>
</organism>
<dbReference type="EMBL" id="JAPDGR010000196">
    <property type="protein sequence ID" value="KAJ2993880.1"/>
    <property type="molecule type" value="Genomic_DNA"/>
</dbReference>
<keyword evidence="2" id="KW-1185">Reference proteome</keyword>
<reference evidence="1" key="1">
    <citation type="submission" date="2022-10" db="EMBL/GenBank/DDBJ databases">
        <title>Genome Sequence of Xylaria curta.</title>
        <authorList>
            <person name="Buettner E."/>
        </authorList>
    </citation>
    <scope>NUCLEOTIDE SEQUENCE</scope>
    <source>
        <strain evidence="1">Babe10</strain>
    </source>
</reference>
<evidence type="ECO:0000313" key="2">
    <source>
        <dbReference type="Proteomes" id="UP001143856"/>
    </source>
</evidence>
<comment type="caution">
    <text evidence="1">The sequence shown here is derived from an EMBL/GenBank/DDBJ whole genome shotgun (WGS) entry which is preliminary data.</text>
</comment>
<name>A0ACC1PLQ8_9PEZI</name>
<sequence>MPTTFVQLAGLQTESRNTQTINIDRVSTLELCRILNWEDRKVPRVVEQCIPVIAGVIDTLSDRVRNGGRVFYIGAGTSGRLGVLDASEIPPTYSAPFGQFIALIAGGDDALRQAKEGAEDDRDGAKVDLQEFNLDPKVDSLIGIASSGRTPYVLGGLSYAKSLGATTVALVCVSSSAAKSEGNADYLIPAVAGPEAITGSTRMKAGTATKLILNMISTGIMVKLGKTYGNLMVDVKATNVKLQQRARNILRLVGGDACTQSDIELDEILASCCGSVKLAAAVIVLKIPVQEAEDRLQRNKGVLARVFDEGREKETQQERSSDNNLVLCVDAGGTSCTAVVMSEDGETGVGLAGPCNVTSVGLNSAVSTISIAIQGAVDNWKTITGCQMNTIKPSVAWVGMAGYGRPSVSSMIDDSLSELLSISLGPKLKITTDTDLLISSMANQTSLDHVIVLVAGTGSVAMSYARANGQFERTHRVGGWGHLLGDDGSGYSIGREALRTALYSSELYGIHVSEDPDITARKLPPLSQAIIEYFKELYPGSKSHDLLSTILVPDSDCHEAEHATLATTKRISSVAKLVLSMAESDRDAKRIVNGGVSSLVDLVTLIVHARCIDTTMSGLVLAGGMMRDDLYRNALLKALEAKCVRFKQIQSVSEPALLGARYLLSRKV</sequence>
<proteinExistence type="predicted"/>
<protein>
    <submittedName>
        <fullName evidence="1">Uncharacterized protein</fullName>
    </submittedName>
</protein>
<gene>
    <name evidence="1" type="ORF">NUW58_g1709</name>
</gene>
<accession>A0ACC1PLQ8</accession>
<dbReference type="Proteomes" id="UP001143856">
    <property type="component" value="Unassembled WGS sequence"/>
</dbReference>
<evidence type="ECO:0000313" key="1">
    <source>
        <dbReference type="EMBL" id="KAJ2993880.1"/>
    </source>
</evidence>